<evidence type="ECO:0000313" key="7">
    <source>
        <dbReference type="Proteomes" id="UP000183954"/>
    </source>
</evidence>
<name>A0A1M5VLX2_9FIRM</name>
<proteinExistence type="inferred from homology"/>
<dbReference type="RefSeq" id="WP_073028824.1">
    <property type="nucleotide sequence ID" value="NZ_FQXJ01000004.1"/>
</dbReference>
<dbReference type="PANTHER" id="PTHR34478:SF2">
    <property type="entry name" value="MEMBRANE PROTEIN"/>
    <property type="match status" value="1"/>
</dbReference>
<dbReference type="EMBL" id="FQXJ01000004">
    <property type="protein sequence ID" value="SHH76241.1"/>
    <property type="molecule type" value="Genomic_DNA"/>
</dbReference>
<dbReference type="Proteomes" id="UP000183954">
    <property type="component" value="Unassembled WGS sequence"/>
</dbReference>
<evidence type="ECO:0000256" key="1">
    <source>
        <dbReference type="ARBA" id="ARBA00004167"/>
    </source>
</evidence>
<dbReference type="AlphaFoldDB" id="A0A1M5VLX2"/>
<dbReference type="SUPFAM" id="SSF140478">
    <property type="entry name" value="LemA-like"/>
    <property type="match status" value="1"/>
</dbReference>
<dbReference type="PANTHER" id="PTHR34478">
    <property type="entry name" value="PROTEIN LEMA"/>
    <property type="match status" value="1"/>
</dbReference>
<sequence length="185" mass="20147">MKKWLIPVGIIVLLGVMLISGYNNLVTISEDVNGSWSQVQNQLQRRADLIPNLVETVKGYASQEKEVFTEVAEARAKLAGASSVAEAGQADQALTGALGRLLAISESYPQLKSDANFRALQDELAGTENRIATARMDYNNSVQVYNTKTKRFPTSLYAGILGFGQKDYFKPSGDITNPPAVDFSK</sequence>
<keyword evidence="3" id="KW-0812">Transmembrane</keyword>
<evidence type="ECO:0000256" key="3">
    <source>
        <dbReference type="ARBA" id="ARBA00022692"/>
    </source>
</evidence>
<gene>
    <name evidence="6" type="ORF">SAMN02746098_01403</name>
</gene>
<organism evidence="6 7">
    <name type="scientific">Desulfosporosinus lacus DSM 15449</name>
    <dbReference type="NCBI Taxonomy" id="1121420"/>
    <lineage>
        <taxon>Bacteria</taxon>
        <taxon>Bacillati</taxon>
        <taxon>Bacillota</taxon>
        <taxon>Clostridia</taxon>
        <taxon>Eubacteriales</taxon>
        <taxon>Desulfitobacteriaceae</taxon>
        <taxon>Desulfosporosinus</taxon>
    </lineage>
</organism>
<dbReference type="Pfam" id="PF04011">
    <property type="entry name" value="LemA"/>
    <property type="match status" value="1"/>
</dbReference>
<dbReference type="InterPro" id="IPR007156">
    <property type="entry name" value="MamQ_LemA"/>
</dbReference>
<dbReference type="Gene3D" id="1.20.1440.20">
    <property type="entry name" value="LemA-like domain"/>
    <property type="match status" value="1"/>
</dbReference>
<evidence type="ECO:0000313" key="6">
    <source>
        <dbReference type="EMBL" id="SHH76241.1"/>
    </source>
</evidence>
<evidence type="ECO:0000256" key="2">
    <source>
        <dbReference type="ARBA" id="ARBA00008854"/>
    </source>
</evidence>
<accession>A0A1M5VLX2</accession>
<evidence type="ECO:0000256" key="5">
    <source>
        <dbReference type="ARBA" id="ARBA00023136"/>
    </source>
</evidence>
<comment type="similarity">
    <text evidence="2">Belongs to the LemA family.</text>
</comment>
<dbReference type="OrthoDB" id="9804152at2"/>
<keyword evidence="7" id="KW-1185">Reference proteome</keyword>
<dbReference type="STRING" id="1121420.SAMN02746098_01403"/>
<keyword evidence="5" id="KW-0472">Membrane</keyword>
<evidence type="ECO:0000256" key="4">
    <source>
        <dbReference type="ARBA" id="ARBA00022989"/>
    </source>
</evidence>
<reference evidence="7" key="1">
    <citation type="submission" date="2016-11" db="EMBL/GenBank/DDBJ databases">
        <authorList>
            <person name="Varghese N."/>
            <person name="Submissions S."/>
        </authorList>
    </citation>
    <scope>NUCLEOTIDE SEQUENCE [LARGE SCALE GENOMIC DNA]</scope>
    <source>
        <strain evidence="7">DSM 15449</strain>
    </source>
</reference>
<comment type="subcellular location">
    <subcellularLocation>
        <location evidence="1">Membrane</location>
        <topology evidence="1">Single-pass membrane protein</topology>
    </subcellularLocation>
</comment>
<dbReference type="GO" id="GO:0016020">
    <property type="term" value="C:membrane"/>
    <property type="evidence" value="ECO:0007669"/>
    <property type="project" value="UniProtKB-SubCell"/>
</dbReference>
<keyword evidence="4" id="KW-1133">Transmembrane helix</keyword>
<protein>
    <submittedName>
        <fullName evidence="6">LemA protein</fullName>
    </submittedName>
</protein>
<dbReference type="InterPro" id="IPR023353">
    <property type="entry name" value="LemA-like_dom_sf"/>
</dbReference>